<proteinExistence type="predicted"/>
<dbReference type="Proteomes" id="UP001286313">
    <property type="component" value="Unassembled WGS sequence"/>
</dbReference>
<feature type="region of interest" description="Disordered" evidence="1">
    <location>
        <begin position="1"/>
        <end position="33"/>
    </location>
</feature>
<comment type="caution">
    <text evidence="2">The sequence shown here is derived from an EMBL/GenBank/DDBJ whole genome shotgun (WGS) entry which is preliminary data.</text>
</comment>
<organism evidence="2 3">
    <name type="scientific">Petrolisthes cinctipes</name>
    <name type="common">Flat porcelain crab</name>
    <dbReference type="NCBI Taxonomy" id="88211"/>
    <lineage>
        <taxon>Eukaryota</taxon>
        <taxon>Metazoa</taxon>
        <taxon>Ecdysozoa</taxon>
        <taxon>Arthropoda</taxon>
        <taxon>Crustacea</taxon>
        <taxon>Multicrustacea</taxon>
        <taxon>Malacostraca</taxon>
        <taxon>Eumalacostraca</taxon>
        <taxon>Eucarida</taxon>
        <taxon>Decapoda</taxon>
        <taxon>Pleocyemata</taxon>
        <taxon>Anomura</taxon>
        <taxon>Galatheoidea</taxon>
        <taxon>Porcellanidae</taxon>
        <taxon>Petrolisthes</taxon>
    </lineage>
</organism>
<accession>A0AAE1BS93</accession>
<dbReference type="AlphaFoldDB" id="A0AAE1BS93"/>
<evidence type="ECO:0000313" key="2">
    <source>
        <dbReference type="EMBL" id="KAK3855860.1"/>
    </source>
</evidence>
<evidence type="ECO:0000313" key="3">
    <source>
        <dbReference type="Proteomes" id="UP001286313"/>
    </source>
</evidence>
<keyword evidence="3" id="KW-1185">Reference proteome</keyword>
<name>A0AAE1BS93_PETCI</name>
<gene>
    <name evidence="2" type="ORF">Pcinc_037761</name>
</gene>
<evidence type="ECO:0000256" key="1">
    <source>
        <dbReference type="SAM" id="MobiDB-lite"/>
    </source>
</evidence>
<sequence length="125" mass="13554">MEKQKMRGGGRKESTAGGDEGGRLGEMGGRKRRGELWKKVNREVDTGGWRGGVEIGKKVQRPNFCTESPIMTSALPTPSLTSKAPLSPIQLSVLSPQFSPFPSSPFPPVSPFPYSTLSPIFPIRP</sequence>
<dbReference type="EMBL" id="JAWQEG010006067">
    <property type="protein sequence ID" value="KAK3855860.1"/>
    <property type="molecule type" value="Genomic_DNA"/>
</dbReference>
<reference evidence="2" key="1">
    <citation type="submission" date="2023-10" db="EMBL/GenBank/DDBJ databases">
        <title>Genome assemblies of two species of porcelain crab, Petrolisthes cinctipes and Petrolisthes manimaculis (Anomura: Porcellanidae).</title>
        <authorList>
            <person name="Angst P."/>
        </authorList>
    </citation>
    <scope>NUCLEOTIDE SEQUENCE</scope>
    <source>
        <strain evidence="2">PB745_01</strain>
        <tissue evidence="2">Gill</tissue>
    </source>
</reference>
<protein>
    <submittedName>
        <fullName evidence="2">Uncharacterized protein</fullName>
    </submittedName>
</protein>
<feature type="compositionally biased region" description="Basic and acidic residues" evidence="1">
    <location>
        <begin position="1"/>
        <end position="14"/>
    </location>
</feature>